<gene>
    <name evidence="2" type="ORF">AMD02_03870</name>
</gene>
<organism evidence="2">
    <name type="scientific">Halalkalibacterium halodurans</name>
    <name type="common">Bacillus halodurans</name>
    <dbReference type="NCBI Taxonomy" id="86665"/>
    <lineage>
        <taxon>Bacteria</taxon>
        <taxon>Bacillati</taxon>
        <taxon>Bacillota</taxon>
        <taxon>Bacilli</taxon>
        <taxon>Bacillales</taxon>
        <taxon>Bacillaceae</taxon>
        <taxon>Halalkalibacterium (ex Joshi et al. 2022)</taxon>
    </lineage>
</organism>
<feature type="compositionally biased region" description="Basic and acidic residues" evidence="1">
    <location>
        <begin position="38"/>
        <end position="57"/>
    </location>
</feature>
<evidence type="ECO:0000313" key="2">
    <source>
        <dbReference type="EMBL" id="KOO38089.1"/>
    </source>
</evidence>
<accession>A0A0M0KH11</accession>
<reference evidence="2" key="1">
    <citation type="submission" date="2015-08" db="EMBL/GenBank/DDBJ databases">
        <title>Complete DNA Sequence of Pseudomonas syringae pv. actinidiae, the Causal Agent of Kiwifruit Canker Disease.</title>
        <authorList>
            <person name="Rikkerink E.H.A."/>
            <person name="Fineran P.C."/>
        </authorList>
    </citation>
    <scope>NUCLEOTIDE SEQUENCE</scope>
    <source>
        <strain evidence="2">DSM 13666</strain>
    </source>
</reference>
<name>A0A0M0KH11_ALKHA</name>
<sequence length="90" mass="10547">MVMSNKTSDSKGYHLRGKENVHIELGLVALAHNLRKRATVDRRSKEPKNTNQHKNRENRIKRFSRFYVLRCFWDSPRKGPPLLAAVLLLH</sequence>
<feature type="region of interest" description="Disordered" evidence="1">
    <location>
        <begin position="36"/>
        <end position="57"/>
    </location>
</feature>
<proteinExistence type="predicted"/>
<dbReference type="AlphaFoldDB" id="A0A0M0KH11"/>
<evidence type="ECO:0008006" key="3">
    <source>
        <dbReference type="Google" id="ProtNLM"/>
    </source>
</evidence>
<dbReference type="EMBL" id="LILD01000001">
    <property type="protein sequence ID" value="KOO38089.1"/>
    <property type="molecule type" value="Genomic_DNA"/>
</dbReference>
<comment type="caution">
    <text evidence="2">The sequence shown here is derived from an EMBL/GenBank/DDBJ whole genome shotgun (WGS) entry which is preliminary data.</text>
</comment>
<dbReference type="PATRIC" id="fig|136160.3.peg.1032"/>
<evidence type="ECO:0000256" key="1">
    <source>
        <dbReference type="SAM" id="MobiDB-lite"/>
    </source>
</evidence>
<protein>
    <recommendedName>
        <fullName evidence="3">Transposase DDE domain-containing protein</fullName>
    </recommendedName>
</protein>